<sequence>MCGINELYGFAMAAPLDLDQLHTFITIADTGSFTKAAEEVHRTQSAVSMQMRRLEERLGKALFEKDGRTNRLTEEGERLLTYARRLLRLNRETLAAFDDTSLEGHIRIGTPDDYADRFLPEIMARFSRSNPRVELSITCEPTYNLIEQIKRGMLDIAIVTHSGSKGTSEIVRREPLLWVTSANHPVHTEEVLPIAVGRTTCMWRRAACDMLDQMDRDYRILFTSWSATVIIAAVLSGQAVSVLPECALRPGMRILGEADGFGALPDIHIGIMRGHSSQPEVVDALARHIGESLDNITVPASQERGEFDFAGLGYARGTRIKPGHVLAGW</sequence>
<dbReference type="EMBL" id="FORF01000004">
    <property type="protein sequence ID" value="SFI62288.1"/>
    <property type="molecule type" value="Genomic_DNA"/>
</dbReference>
<dbReference type="InterPro" id="IPR036390">
    <property type="entry name" value="WH_DNA-bd_sf"/>
</dbReference>
<dbReference type="PRINTS" id="PR00039">
    <property type="entry name" value="HTHLYSR"/>
</dbReference>
<evidence type="ECO:0000256" key="4">
    <source>
        <dbReference type="ARBA" id="ARBA00023163"/>
    </source>
</evidence>
<dbReference type="PANTHER" id="PTHR30579">
    <property type="entry name" value="TRANSCRIPTIONAL REGULATOR"/>
    <property type="match status" value="1"/>
</dbReference>
<protein>
    <submittedName>
        <fullName evidence="6">DNA-binding transcriptional regulator, LysR family</fullName>
    </submittedName>
</protein>
<accession>A0A1I3JQJ7</accession>
<dbReference type="STRING" id="1121003.SAMN03080618_00948"/>
<proteinExistence type="inferred from homology"/>
<dbReference type="SUPFAM" id="SSF53850">
    <property type="entry name" value="Periplasmic binding protein-like II"/>
    <property type="match status" value="1"/>
</dbReference>
<keyword evidence="3 6" id="KW-0238">DNA-binding</keyword>
<reference evidence="7" key="1">
    <citation type="submission" date="2016-10" db="EMBL/GenBank/DDBJ databases">
        <authorList>
            <person name="Varghese N."/>
            <person name="Submissions S."/>
        </authorList>
    </citation>
    <scope>NUCLEOTIDE SEQUENCE [LARGE SCALE GENOMIC DNA]</scope>
    <source>
        <strain evidence="7">DSM 21857</strain>
    </source>
</reference>
<evidence type="ECO:0000256" key="2">
    <source>
        <dbReference type="ARBA" id="ARBA00023015"/>
    </source>
</evidence>
<dbReference type="GO" id="GO:0003677">
    <property type="term" value="F:DNA binding"/>
    <property type="evidence" value="ECO:0007669"/>
    <property type="project" value="UniProtKB-KW"/>
</dbReference>
<evidence type="ECO:0000256" key="3">
    <source>
        <dbReference type="ARBA" id="ARBA00023125"/>
    </source>
</evidence>
<keyword evidence="2" id="KW-0805">Transcription regulation</keyword>
<dbReference type="FunFam" id="1.10.10.10:FF:000001">
    <property type="entry name" value="LysR family transcriptional regulator"/>
    <property type="match status" value="1"/>
</dbReference>
<dbReference type="InterPro" id="IPR050176">
    <property type="entry name" value="LTTR"/>
</dbReference>
<dbReference type="PROSITE" id="PS50931">
    <property type="entry name" value="HTH_LYSR"/>
    <property type="match status" value="1"/>
</dbReference>
<keyword evidence="7" id="KW-1185">Reference proteome</keyword>
<evidence type="ECO:0000259" key="5">
    <source>
        <dbReference type="PROSITE" id="PS50931"/>
    </source>
</evidence>
<dbReference type="Pfam" id="PF03466">
    <property type="entry name" value="LysR_substrate"/>
    <property type="match status" value="1"/>
</dbReference>
<dbReference type="SUPFAM" id="SSF46785">
    <property type="entry name" value="Winged helix' DNA-binding domain"/>
    <property type="match status" value="1"/>
</dbReference>
<evidence type="ECO:0000256" key="1">
    <source>
        <dbReference type="ARBA" id="ARBA00009437"/>
    </source>
</evidence>
<dbReference type="AlphaFoldDB" id="A0A1I3JQJ7"/>
<dbReference type="Pfam" id="PF00126">
    <property type="entry name" value="HTH_1"/>
    <property type="match status" value="1"/>
</dbReference>
<dbReference type="InterPro" id="IPR000847">
    <property type="entry name" value="LysR_HTH_N"/>
</dbReference>
<keyword evidence="4" id="KW-0804">Transcription</keyword>
<comment type="similarity">
    <text evidence="1">Belongs to the LysR transcriptional regulatory family.</text>
</comment>
<evidence type="ECO:0000313" key="6">
    <source>
        <dbReference type="EMBL" id="SFI62288.1"/>
    </source>
</evidence>
<dbReference type="Gene3D" id="3.40.190.10">
    <property type="entry name" value="Periplasmic binding protein-like II"/>
    <property type="match status" value="2"/>
</dbReference>
<dbReference type="Proteomes" id="UP000242763">
    <property type="component" value="Unassembled WGS sequence"/>
</dbReference>
<dbReference type="PANTHER" id="PTHR30579:SF7">
    <property type="entry name" value="HTH-TYPE TRANSCRIPTIONAL REGULATOR LRHA-RELATED"/>
    <property type="match status" value="1"/>
</dbReference>
<dbReference type="InterPro" id="IPR005119">
    <property type="entry name" value="LysR_subst-bd"/>
</dbReference>
<evidence type="ECO:0000313" key="7">
    <source>
        <dbReference type="Proteomes" id="UP000242763"/>
    </source>
</evidence>
<feature type="domain" description="HTH lysR-type" evidence="5">
    <location>
        <begin position="16"/>
        <end position="73"/>
    </location>
</feature>
<dbReference type="InterPro" id="IPR036388">
    <property type="entry name" value="WH-like_DNA-bd_sf"/>
</dbReference>
<dbReference type="Gene3D" id="1.10.10.10">
    <property type="entry name" value="Winged helix-like DNA-binding domain superfamily/Winged helix DNA-binding domain"/>
    <property type="match status" value="1"/>
</dbReference>
<name>A0A1I3JQJ7_9HYPH</name>
<gene>
    <name evidence="6" type="ORF">SAMN03080618_00948</name>
</gene>
<organism evidence="6 7">
    <name type="scientific">Aquamicrobium aerolatum DSM 21857</name>
    <dbReference type="NCBI Taxonomy" id="1121003"/>
    <lineage>
        <taxon>Bacteria</taxon>
        <taxon>Pseudomonadati</taxon>
        <taxon>Pseudomonadota</taxon>
        <taxon>Alphaproteobacteria</taxon>
        <taxon>Hyphomicrobiales</taxon>
        <taxon>Phyllobacteriaceae</taxon>
        <taxon>Aerobium</taxon>
    </lineage>
</organism>
<dbReference type="GO" id="GO:0003700">
    <property type="term" value="F:DNA-binding transcription factor activity"/>
    <property type="evidence" value="ECO:0007669"/>
    <property type="project" value="InterPro"/>
</dbReference>